<feature type="chain" id="PRO_5026057520" description="FAS1 domain-containing protein" evidence="2">
    <location>
        <begin position="17"/>
        <end position="168"/>
    </location>
</feature>
<sequence length="168" mass="16214">MKYTAAIIVLASAVTAASVDGASATLALIDALPSSLKSLALVSPAAVSAEILSEFATGTPTWFTVLPTDVQSYFVSANSAAAASLLSAASAFPTGAPNATGIYSNSTASITKATLKTTKTASITDTESSGSAATTSSSKSSSGAGSVPTQAIGAGLAGLMGVVGLFAL</sequence>
<keyword evidence="2" id="KW-0732">Signal</keyword>
<feature type="region of interest" description="Disordered" evidence="1">
    <location>
        <begin position="124"/>
        <end position="146"/>
    </location>
</feature>
<evidence type="ECO:0000313" key="4">
    <source>
        <dbReference type="Proteomes" id="UP000799640"/>
    </source>
</evidence>
<name>A0A6G1HZE4_9PEZI</name>
<proteinExistence type="predicted"/>
<evidence type="ECO:0008006" key="5">
    <source>
        <dbReference type="Google" id="ProtNLM"/>
    </source>
</evidence>
<evidence type="ECO:0000256" key="2">
    <source>
        <dbReference type="SAM" id="SignalP"/>
    </source>
</evidence>
<dbReference type="AlphaFoldDB" id="A0A6G1HZE4"/>
<dbReference type="Proteomes" id="UP000799640">
    <property type="component" value="Unassembled WGS sequence"/>
</dbReference>
<gene>
    <name evidence="3" type="ORF">EJ06DRAFT_529366</name>
</gene>
<dbReference type="EMBL" id="ML996693">
    <property type="protein sequence ID" value="KAF2401236.1"/>
    <property type="molecule type" value="Genomic_DNA"/>
</dbReference>
<feature type="signal peptide" evidence="2">
    <location>
        <begin position="1"/>
        <end position="16"/>
    </location>
</feature>
<evidence type="ECO:0000256" key="1">
    <source>
        <dbReference type="SAM" id="MobiDB-lite"/>
    </source>
</evidence>
<organism evidence="3 4">
    <name type="scientific">Trichodelitschia bisporula</name>
    <dbReference type="NCBI Taxonomy" id="703511"/>
    <lineage>
        <taxon>Eukaryota</taxon>
        <taxon>Fungi</taxon>
        <taxon>Dikarya</taxon>
        <taxon>Ascomycota</taxon>
        <taxon>Pezizomycotina</taxon>
        <taxon>Dothideomycetes</taxon>
        <taxon>Dothideomycetes incertae sedis</taxon>
        <taxon>Phaeotrichales</taxon>
        <taxon>Phaeotrichaceae</taxon>
        <taxon>Trichodelitschia</taxon>
    </lineage>
</organism>
<protein>
    <recommendedName>
        <fullName evidence="5">FAS1 domain-containing protein</fullName>
    </recommendedName>
</protein>
<accession>A0A6G1HZE4</accession>
<dbReference type="OrthoDB" id="5419608at2759"/>
<keyword evidence="4" id="KW-1185">Reference proteome</keyword>
<reference evidence="3" key="1">
    <citation type="journal article" date="2020" name="Stud. Mycol.">
        <title>101 Dothideomycetes genomes: a test case for predicting lifestyles and emergence of pathogens.</title>
        <authorList>
            <person name="Haridas S."/>
            <person name="Albert R."/>
            <person name="Binder M."/>
            <person name="Bloem J."/>
            <person name="Labutti K."/>
            <person name="Salamov A."/>
            <person name="Andreopoulos B."/>
            <person name="Baker S."/>
            <person name="Barry K."/>
            <person name="Bills G."/>
            <person name="Bluhm B."/>
            <person name="Cannon C."/>
            <person name="Castanera R."/>
            <person name="Culley D."/>
            <person name="Daum C."/>
            <person name="Ezra D."/>
            <person name="Gonzalez J."/>
            <person name="Henrissat B."/>
            <person name="Kuo A."/>
            <person name="Liang C."/>
            <person name="Lipzen A."/>
            <person name="Lutzoni F."/>
            <person name="Magnuson J."/>
            <person name="Mondo S."/>
            <person name="Nolan M."/>
            <person name="Ohm R."/>
            <person name="Pangilinan J."/>
            <person name="Park H.-J."/>
            <person name="Ramirez L."/>
            <person name="Alfaro M."/>
            <person name="Sun H."/>
            <person name="Tritt A."/>
            <person name="Yoshinaga Y."/>
            <person name="Zwiers L.-H."/>
            <person name="Turgeon B."/>
            <person name="Goodwin S."/>
            <person name="Spatafora J."/>
            <person name="Crous P."/>
            <person name="Grigoriev I."/>
        </authorList>
    </citation>
    <scope>NUCLEOTIDE SEQUENCE</scope>
    <source>
        <strain evidence="3">CBS 262.69</strain>
    </source>
</reference>
<evidence type="ECO:0000313" key="3">
    <source>
        <dbReference type="EMBL" id="KAF2401236.1"/>
    </source>
</evidence>